<feature type="transmembrane region" description="Helical" evidence="7">
    <location>
        <begin position="284"/>
        <end position="303"/>
    </location>
</feature>
<evidence type="ECO:0000256" key="2">
    <source>
        <dbReference type="ARBA" id="ARBA00022448"/>
    </source>
</evidence>
<keyword evidence="10" id="KW-1185">Reference proteome</keyword>
<dbReference type="PROSITE" id="PS50850">
    <property type="entry name" value="MFS"/>
    <property type="match status" value="1"/>
</dbReference>
<dbReference type="PANTHER" id="PTHR23513">
    <property type="entry name" value="INTEGRAL MEMBRANE EFFLUX PROTEIN-RELATED"/>
    <property type="match status" value="1"/>
</dbReference>
<evidence type="ECO:0000256" key="6">
    <source>
        <dbReference type="ARBA" id="ARBA00023136"/>
    </source>
</evidence>
<dbReference type="InterPro" id="IPR036259">
    <property type="entry name" value="MFS_trans_sf"/>
</dbReference>
<accession>A0ABV5SDY1</accession>
<keyword evidence="3" id="KW-1003">Cell membrane</keyword>
<feature type="transmembrane region" description="Helical" evidence="7">
    <location>
        <begin position="372"/>
        <end position="392"/>
    </location>
</feature>
<dbReference type="Proteomes" id="UP001589532">
    <property type="component" value="Unassembled WGS sequence"/>
</dbReference>
<dbReference type="InterPro" id="IPR020846">
    <property type="entry name" value="MFS_dom"/>
</dbReference>
<feature type="transmembrane region" description="Helical" evidence="7">
    <location>
        <begin position="141"/>
        <end position="160"/>
    </location>
</feature>
<protein>
    <submittedName>
        <fullName evidence="9">MFS transporter</fullName>
    </submittedName>
</protein>
<evidence type="ECO:0000313" key="9">
    <source>
        <dbReference type="EMBL" id="MFB9629885.1"/>
    </source>
</evidence>
<gene>
    <name evidence="9" type="ORF">ACFFSA_43025</name>
</gene>
<feature type="transmembrane region" description="Helical" evidence="7">
    <location>
        <begin position="7"/>
        <end position="30"/>
    </location>
</feature>
<keyword evidence="6 7" id="KW-0472">Membrane</keyword>
<name>A0ABV5SDY1_9ACTN</name>
<dbReference type="RefSeq" id="WP_344984719.1">
    <property type="nucleotide sequence ID" value="NZ_BAAAXV010000001.1"/>
</dbReference>
<dbReference type="CDD" id="cd06173">
    <property type="entry name" value="MFS_MefA_like"/>
    <property type="match status" value="1"/>
</dbReference>
<comment type="subcellular location">
    <subcellularLocation>
        <location evidence="1">Cell inner membrane</location>
        <topology evidence="1">Multi-pass membrane protein</topology>
    </subcellularLocation>
</comment>
<dbReference type="EMBL" id="JBHMBW010000075">
    <property type="protein sequence ID" value="MFB9629885.1"/>
    <property type="molecule type" value="Genomic_DNA"/>
</dbReference>
<dbReference type="Gene3D" id="1.20.1250.20">
    <property type="entry name" value="MFS general substrate transporter like domains"/>
    <property type="match status" value="1"/>
</dbReference>
<evidence type="ECO:0000256" key="7">
    <source>
        <dbReference type="SAM" id="Phobius"/>
    </source>
</evidence>
<keyword evidence="2" id="KW-0813">Transport</keyword>
<dbReference type="SUPFAM" id="SSF103473">
    <property type="entry name" value="MFS general substrate transporter"/>
    <property type="match status" value="1"/>
</dbReference>
<feature type="transmembrane region" description="Helical" evidence="7">
    <location>
        <begin position="309"/>
        <end position="329"/>
    </location>
</feature>
<evidence type="ECO:0000313" key="10">
    <source>
        <dbReference type="Proteomes" id="UP001589532"/>
    </source>
</evidence>
<evidence type="ECO:0000256" key="4">
    <source>
        <dbReference type="ARBA" id="ARBA00022692"/>
    </source>
</evidence>
<feature type="transmembrane region" description="Helical" evidence="7">
    <location>
        <begin position="253"/>
        <end position="272"/>
    </location>
</feature>
<feature type="transmembrane region" description="Helical" evidence="7">
    <location>
        <begin position="341"/>
        <end position="360"/>
    </location>
</feature>
<proteinExistence type="predicted"/>
<evidence type="ECO:0000256" key="3">
    <source>
        <dbReference type="ARBA" id="ARBA00022475"/>
    </source>
</evidence>
<reference evidence="9 10" key="1">
    <citation type="submission" date="2024-09" db="EMBL/GenBank/DDBJ databases">
        <authorList>
            <person name="Sun Q."/>
            <person name="Mori K."/>
        </authorList>
    </citation>
    <scope>NUCLEOTIDE SEQUENCE [LARGE SCALE GENOMIC DNA]</scope>
    <source>
        <strain evidence="9 10">JCM 3143</strain>
    </source>
</reference>
<keyword evidence="4 7" id="KW-0812">Transmembrane</keyword>
<feature type="transmembrane region" description="Helical" evidence="7">
    <location>
        <begin position="42"/>
        <end position="62"/>
    </location>
</feature>
<evidence type="ECO:0000256" key="1">
    <source>
        <dbReference type="ARBA" id="ARBA00004429"/>
    </source>
</evidence>
<dbReference type="PANTHER" id="PTHR23513:SF9">
    <property type="entry name" value="ENTEROBACTIN EXPORTER ENTS"/>
    <property type="match status" value="1"/>
</dbReference>
<dbReference type="InterPro" id="IPR010290">
    <property type="entry name" value="TM_effector"/>
</dbReference>
<dbReference type="Pfam" id="PF05977">
    <property type="entry name" value="MFS_3"/>
    <property type="match status" value="1"/>
</dbReference>
<keyword evidence="5 7" id="KW-1133">Transmembrane helix</keyword>
<feature type="domain" description="Major facilitator superfamily (MFS) profile" evidence="8">
    <location>
        <begin position="215"/>
        <end position="403"/>
    </location>
</feature>
<sequence>MRRPFITLLAANALSVTGNVLSMLAVPWFVLESTGSAGLTGLAAFATTFPIVISAAFGGTLVDLLGFRWASVLSDLTSGLVVLAIPALSLTTGLSYPILLLLLFVRWLAATPGETARKAMLPDLSALGRVRISRATAAYDGVNRGATMVGAPLAGILILWAGPSTLLIVDGVTFLLSALLISAGVPHIDTGERESGGYLRDLRDGLTFLWRDRLQVSATGMIVVVNMLDTGVTQVLLALYARDVAGDPRAFGLLTGGLGAGAVAGTIVYGAAGGRLPTRLTYGWCFLIAGVPRVLVLALGAPFPVALGVAALSGFAAGAINPILGVIQFDRIPARLRARALSAMTAAAYAAMPLGGLLAGSLTELTGLTNTLYAFTSVYLIASIPPFVCRAWRELDQPSTAKT</sequence>
<evidence type="ECO:0000256" key="5">
    <source>
        <dbReference type="ARBA" id="ARBA00022989"/>
    </source>
</evidence>
<organism evidence="9 10">
    <name type="scientific">Nonomuraea helvata</name>
    <dbReference type="NCBI Taxonomy" id="37484"/>
    <lineage>
        <taxon>Bacteria</taxon>
        <taxon>Bacillati</taxon>
        <taxon>Actinomycetota</taxon>
        <taxon>Actinomycetes</taxon>
        <taxon>Streptosporangiales</taxon>
        <taxon>Streptosporangiaceae</taxon>
        <taxon>Nonomuraea</taxon>
    </lineage>
</organism>
<comment type="caution">
    <text evidence="9">The sequence shown here is derived from an EMBL/GenBank/DDBJ whole genome shotgun (WGS) entry which is preliminary data.</text>
</comment>
<evidence type="ECO:0000259" key="8">
    <source>
        <dbReference type="PROSITE" id="PS50850"/>
    </source>
</evidence>
<feature type="transmembrane region" description="Helical" evidence="7">
    <location>
        <begin position="218"/>
        <end position="241"/>
    </location>
</feature>